<dbReference type="InterPro" id="IPR027417">
    <property type="entry name" value="P-loop_NTPase"/>
</dbReference>
<dbReference type="InterPro" id="IPR003593">
    <property type="entry name" value="AAA+_ATPase"/>
</dbReference>
<protein>
    <submittedName>
        <fullName evidence="5">ABC transporter family protein</fullName>
    </submittedName>
</protein>
<feature type="domain" description="ABC transporter" evidence="4">
    <location>
        <begin position="6"/>
        <end position="230"/>
    </location>
</feature>
<dbReference type="PROSITE" id="PS00211">
    <property type="entry name" value="ABC_TRANSPORTER_1"/>
    <property type="match status" value="1"/>
</dbReference>
<keyword evidence="1" id="KW-0547">Nucleotide-binding</keyword>
<evidence type="ECO:0000313" key="5">
    <source>
        <dbReference type="EMBL" id="RBP74336.1"/>
    </source>
</evidence>
<evidence type="ECO:0000313" key="6">
    <source>
        <dbReference type="Proteomes" id="UP000253509"/>
    </source>
</evidence>
<name>A0A366IPZ4_9MICO</name>
<dbReference type="InterPro" id="IPR015854">
    <property type="entry name" value="ABC_transpr_LolD-like"/>
</dbReference>
<keyword evidence="6" id="KW-1185">Reference proteome</keyword>
<dbReference type="AlphaFoldDB" id="A0A366IPZ4"/>
<dbReference type="Pfam" id="PF00005">
    <property type="entry name" value="ABC_tran"/>
    <property type="match status" value="1"/>
</dbReference>
<dbReference type="InterPro" id="IPR003439">
    <property type="entry name" value="ABC_transporter-like_ATP-bd"/>
</dbReference>
<dbReference type="RefSeq" id="WP_181778557.1">
    <property type="nucleotide sequence ID" value="NZ_QNSB01000001.1"/>
</dbReference>
<dbReference type="GO" id="GO:0005524">
    <property type="term" value="F:ATP binding"/>
    <property type="evidence" value="ECO:0007669"/>
    <property type="project" value="UniProtKB-KW"/>
</dbReference>
<evidence type="ECO:0000259" key="4">
    <source>
        <dbReference type="PROSITE" id="PS50893"/>
    </source>
</evidence>
<sequence>MTEPLITLSDLTVRTRRESMVLFAVEHLALAPGSRTVIMGPSGAGKSMLLQALSGQLPGTLMRTGARITSAALGRIGFVPQRGTDALHPLIPIGTQVSLVSRADSAEVARAFRSVGLDPGSLMDRRPAELSGGQAQRAAIALAFLGSPALVIADEPTSALDGETRDETLAIFRGLSAQAGSALVVATHDPVVPGRLEADRIDVSQGRIQGFSSWTATPASTPVTSAKPASPSQALPTTAVPA</sequence>
<dbReference type="GO" id="GO:0005886">
    <property type="term" value="C:plasma membrane"/>
    <property type="evidence" value="ECO:0007669"/>
    <property type="project" value="TreeGrafter"/>
</dbReference>
<comment type="caution">
    <text evidence="5">The sequence shown here is derived from an EMBL/GenBank/DDBJ whole genome shotgun (WGS) entry which is preliminary data.</text>
</comment>
<dbReference type="Proteomes" id="UP000253509">
    <property type="component" value="Unassembled WGS sequence"/>
</dbReference>
<dbReference type="SMART" id="SM00382">
    <property type="entry name" value="AAA"/>
    <property type="match status" value="1"/>
</dbReference>
<proteinExistence type="predicted"/>
<evidence type="ECO:0000256" key="2">
    <source>
        <dbReference type="ARBA" id="ARBA00022840"/>
    </source>
</evidence>
<dbReference type="PANTHER" id="PTHR24220:SF611">
    <property type="entry name" value="ATP-BINDING COMPONENT OF ABC TRANSPORTER-RELATED"/>
    <property type="match status" value="1"/>
</dbReference>
<feature type="region of interest" description="Disordered" evidence="3">
    <location>
        <begin position="212"/>
        <end position="242"/>
    </location>
</feature>
<keyword evidence="2" id="KW-0067">ATP-binding</keyword>
<dbReference type="PANTHER" id="PTHR24220">
    <property type="entry name" value="IMPORT ATP-BINDING PROTEIN"/>
    <property type="match status" value="1"/>
</dbReference>
<gene>
    <name evidence="5" type="ORF">DFO65_10153</name>
</gene>
<feature type="compositionally biased region" description="Low complexity" evidence="3">
    <location>
        <begin position="212"/>
        <end position="232"/>
    </location>
</feature>
<evidence type="ECO:0000256" key="1">
    <source>
        <dbReference type="ARBA" id="ARBA00022741"/>
    </source>
</evidence>
<dbReference type="GO" id="GO:0022857">
    <property type="term" value="F:transmembrane transporter activity"/>
    <property type="evidence" value="ECO:0007669"/>
    <property type="project" value="TreeGrafter"/>
</dbReference>
<dbReference type="SUPFAM" id="SSF52540">
    <property type="entry name" value="P-loop containing nucleoside triphosphate hydrolases"/>
    <property type="match status" value="1"/>
</dbReference>
<dbReference type="GO" id="GO:0016887">
    <property type="term" value="F:ATP hydrolysis activity"/>
    <property type="evidence" value="ECO:0007669"/>
    <property type="project" value="InterPro"/>
</dbReference>
<accession>A0A366IPZ4</accession>
<evidence type="ECO:0000256" key="3">
    <source>
        <dbReference type="SAM" id="MobiDB-lite"/>
    </source>
</evidence>
<dbReference type="InterPro" id="IPR017871">
    <property type="entry name" value="ABC_transporter-like_CS"/>
</dbReference>
<dbReference type="Gene3D" id="3.40.50.300">
    <property type="entry name" value="P-loop containing nucleotide triphosphate hydrolases"/>
    <property type="match status" value="1"/>
</dbReference>
<reference evidence="5 6" key="1">
    <citation type="submission" date="2018-06" db="EMBL/GenBank/DDBJ databases">
        <title>Freshwater and sediment microbial communities from various areas in North America, analyzing microbe dynamics in response to fracking.</title>
        <authorList>
            <person name="Lamendella R."/>
        </authorList>
    </citation>
    <scope>NUCLEOTIDE SEQUENCE [LARGE SCALE GENOMIC DNA]</scope>
    <source>
        <strain evidence="5 6">3b_TX</strain>
    </source>
</reference>
<dbReference type="EMBL" id="QNSB01000001">
    <property type="protein sequence ID" value="RBP74336.1"/>
    <property type="molecule type" value="Genomic_DNA"/>
</dbReference>
<organism evidence="5 6">
    <name type="scientific">Brevibacterium celere</name>
    <dbReference type="NCBI Taxonomy" id="225845"/>
    <lineage>
        <taxon>Bacteria</taxon>
        <taxon>Bacillati</taxon>
        <taxon>Actinomycetota</taxon>
        <taxon>Actinomycetes</taxon>
        <taxon>Micrococcales</taxon>
        <taxon>Brevibacteriaceae</taxon>
        <taxon>Brevibacterium</taxon>
    </lineage>
</organism>
<dbReference type="PROSITE" id="PS50893">
    <property type="entry name" value="ABC_TRANSPORTER_2"/>
    <property type="match status" value="1"/>
</dbReference>